<evidence type="ECO:0000313" key="2">
    <source>
        <dbReference type="EMBL" id="MBI2875267.1"/>
    </source>
</evidence>
<dbReference type="InterPro" id="IPR012296">
    <property type="entry name" value="Nuclease_put_TT1808"/>
</dbReference>
<dbReference type="EMBL" id="JACPRF010000004">
    <property type="protein sequence ID" value="MBI2875267.1"/>
    <property type="molecule type" value="Genomic_DNA"/>
</dbReference>
<organism evidence="2 3">
    <name type="scientific">Tectimicrobiota bacterium</name>
    <dbReference type="NCBI Taxonomy" id="2528274"/>
    <lineage>
        <taxon>Bacteria</taxon>
        <taxon>Pseudomonadati</taxon>
        <taxon>Nitrospinota/Tectimicrobiota group</taxon>
        <taxon>Candidatus Tectimicrobiota</taxon>
    </lineage>
</organism>
<keyword evidence="2" id="KW-0378">Hydrolase</keyword>
<dbReference type="InterPro" id="IPR008538">
    <property type="entry name" value="Uma2"/>
</dbReference>
<name>A0A932CL97_UNCTE</name>
<dbReference type="Gene3D" id="3.90.1570.10">
    <property type="entry name" value="tt1808, chain A"/>
    <property type="match status" value="1"/>
</dbReference>
<proteinExistence type="predicted"/>
<protein>
    <submittedName>
        <fullName evidence="2">Uma2 family endonuclease</fullName>
    </submittedName>
</protein>
<dbReference type="SUPFAM" id="SSF52980">
    <property type="entry name" value="Restriction endonuclease-like"/>
    <property type="match status" value="1"/>
</dbReference>
<evidence type="ECO:0000313" key="3">
    <source>
        <dbReference type="Proteomes" id="UP000769766"/>
    </source>
</evidence>
<sequence length="210" mass="24259">MTDAVAQSRTKTDLSPVMTEEEFVACCRDEDVKAEFVDGRVIIVPPESRRDEAIRWFVGTVLHIFVEHHHLGEVYGPNLTARLRVGLRRVPDLLFISHDRLSLLRESHLEGAPDLTLEIVSPDSAARDWHDKYLEYEAAGVREYWVIDPQVQRMDVYQLNETGRYEALPQEEGVYRSAAVPGFWLRPDWLWQEPLPGTLEILRELGVLQR</sequence>
<feature type="domain" description="Putative restriction endonuclease" evidence="1">
    <location>
        <begin position="21"/>
        <end position="186"/>
    </location>
</feature>
<comment type="caution">
    <text evidence="2">The sequence shown here is derived from an EMBL/GenBank/DDBJ whole genome shotgun (WGS) entry which is preliminary data.</text>
</comment>
<dbReference type="PANTHER" id="PTHR34107">
    <property type="entry name" value="SLL0198 PROTEIN-RELATED"/>
    <property type="match status" value="1"/>
</dbReference>
<dbReference type="Pfam" id="PF05685">
    <property type="entry name" value="Uma2"/>
    <property type="match status" value="1"/>
</dbReference>
<dbReference type="AlphaFoldDB" id="A0A932CL97"/>
<accession>A0A932CL97</accession>
<dbReference type="InterPro" id="IPR011335">
    <property type="entry name" value="Restrct_endonuc-II-like"/>
</dbReference>
<keyword evidence="2" id="KW-0540">Nuclease</keyword>
<dbReference type="CDD" id="cd06260">
    <property type="entry name" value="DUF820-like"/>
    <property type="match status" value="1"/>
</dbReference>
<evidence type="ECO:0000259" key="1">
    <source>
        <dbReference type="Pfam" id="PF05685"/>
    </source>
</evidence>
<keyword evidence="2" id="KW-0255">Endonuclease</keyword>
<dbReference type="PANTHER" id="PTHR34107:SF4">
    <property type="entry name" value="SLL1222 PROTEIN"/>
    <property type="match status" value="1"/>
</dbReference>
<gene>
    <name evidence="2" type="ORF">HYY20_00105</name>
</gene>
<dbReference type="Proteomes" id="UP000769766">
    <property type="component" value="Unassembled WGS sequence"/>
</dbReference>
<reference evidence="2" key="1">
    <citation type="submission" date="2020-07" db="EMBL/GenBank/DDBJ databases">
        <title>Huge and variable diversity of episymbiotic CPR bacteria and DPANN archaea in groundwater ecosystems.</title>
        <authorList>
            <person name="He C.Y."/>
            <person name="Keren R."/>
            <person name="Whittaker M."/>
            <person name="Farag I.F."/>
            <person name="Doudna J."/>
            <person name="Cate J.H.D."/>
            <person name="Banfield J.F."/>
        </authorList>
    </citation>
    <scope>NUCLEOTIDE SEQUENCE</scope>
    <source>
        <strain evidence="2">NC_groundwater_672_Ag_B-0.1um_62_36</strain>
    </source>
</reference>
<dbReference type="GO" id="GO:0004519">
    <property type="term" value="F:endonuclease activity"/>
    <property type="evidence" value="ECO:0007669"/>
    <property type="project" value="UniProtKB-KW"/>
</dbReference>